<dbReference type="GO" id="GO:0003677">
    <property type="term" value="F:DNA binding"/>
    <property type="evidence" value="ECO:0007669"/>
    <property type="project" value="UniProtKB-UniRule"/>
</dbReference>
<proteinExistence type="inferred from homology"/>
<dbReference type="InterPro" id="IPR036388">
    <property type="entry name" value="WH-like_DNA-bd_sf"/>
</dbReference>
<keyword evidence="2" id="KW-0805">Transcription regulation</keyword>
<dbReference type="Proteomes" id="UP000612585">
    <property type="component" value="Unassembled WGS sequence"/>
</dbReference>
<keyword evidence="3 5" id="KW-0238">DNA-binding</keyword>
<dbReference type="EMBL" id="BOPG01000023">
    <property type="protein sequence ID" value="GIJ56056.1"/>
    <property type="molecule type" value="Genomic_DNA"/>
</dbReference>
<keyword evidence="8" id="KW-1185">Reference proteome</keyword>
<dbReference type="RefSeq" id="WP_203993739.1">
    <property type="nucleotide sequence ID" value="NZ_BOPG01000023.1"/>
</dbReference>
<dbReference type="InterPro" id="IPR001867">
    <property type="entry name" value="OmpR/PhoB-type_DNA-bd"/>
</dbReference>
<comment type="similarity">
    <text evidence="1">Belongs to the AfsR/DnrI/RedD regulatory family.</text>
</comment>
<evidence type="ECO:0000256" key="1">
    <source>
        <dbReference type="ARBA" id="ARBA00005820"/>
    </source>
</evidence>
<dbReference type="InterPro" id="IPR051677">
    <property type="entry name" value="AfsR-DnrI-RedD_regulator"/>
</dbReference>
<dbReference type="InterPro" id="IPR016032">
    <property type="entry name" value="Sig_transdc_resp-reg_C-effctor"/>
</dbReference>
<dbReference type="InterPro" id="IPR011990">
    <property type="entry name" value="TPR-like_helical_dom_sf"/>
</dbReference>
<accession>A0A8J3Z258</accession>
<dbReference type="PANTHER" id="PTHR35807">
    <property type="entry name" value="TRANSCRIPTIONAL REGULATOR REDD-RELATED"/>
    <property type="match status" value="1"/>
</dbReference>
<reference evidence="7" key="1">
    <citation type="submission" date="2021-01" db="EMBL/GenBank/DDBJ databases">
        <title>Whole genome shotgun sequence of Virgisporangium aurantiacum NBRC 16421.</title>
        <authorList>
            <person name="Komaki H."/>
            <person name="Tamura T."/>
        </authorList>
    </citation>
    <scope>NUCLEOTIDE SEQUENCE</scope>
    <source>
        <strain evidence="7">NBRC 16421</strain>
    </source>
</reference>
<dbReference type="PANTHER" id="PTHR35807:SF1">
    <property type="entry name" value="TRANSCRIPTIONAL REGULATOR REDD"/>
    <property type="match status" value="1"/>
</dbReference>
<dbReference type="PROSITE" id="PS51755">
    <property type="entry name" value="OMPR_PHOB"/>
    <property type="match status" value="1"/>
</dbReference>
<evidence type="ECO:0000259" key="6">
    <source>
        <dbReference type="PROSITE" id="PS51755"/>
    </source>
</evidence>
<organism evidence="7 8">
    <name type="scientific">Virgisporangium aurantiacum</name>
    <dbReference type="NCBI Taxonomy" id="175570"/>
    <lineage>
        <taxon>Bacteria</taxon>
        <taxon>Bacillati</taxon>
        <taxon>Actinomycetota</taxon>
        <taxon>Actinomycetes</taxon>
        <taxon>Micromonosporales</taxon>
        <taxon>Micromonosporaceae</taxon>
        <taxon>Virgisporangium</taxon>
    </lineage>
</organism>
<dbReference type="Pfam" id="PF00486">
    <property type="entry name" value="Trans_reg_C"/>
    <property type="match status" value="1"/>
</dbReference>
<evidence type="ECO:0000256" key="2">
    <source>
        <dbReference type="ARBA" id="ARBA00023015"/>
    </source>
</evidence>
<evidence type="ECO:0000313" key="8">
    <source>
        <dbReference type="Proteomes" id="UP000612585"/>
    </source>
</evidence>
<dbReference type="SUPFAM" id="SSF48452">
    <property type="entry name" value="TPR-like"/>
    <property type="match status" value="1"/>
</dbReference>
<feature type="domain" description="OmpR/PhoB-type" evidence="6">
    <location>
        <begin position="1"/>
        <end position="94"/>
    </location>
</feature>
<dbReference type="Gene3D" id="1.25.40.10">
    <property type="entry name" value="Tetratricopeptide repeat domain"/>
    <property type="match status" value="1"/>
</dbReference>
<dbReference type="GO" id="GO:0000160">
    <property type="term" value="P:phosphorelay signal transduction system"/>
    <property type="evidence" value="ECO:0007669"/>
    <property type="project" value="InterPro"/>
</dbReference>
<dbReference type="Pfam" id="PF03704">
    <property type="entry name" value="BTAD"/>
    <property type="match status" value="1"/>
</dbReference>
<dbReference type="SMART" id="SM01043">
    <property type="entry name" value="BTAD"/>
    <property type="match status" value="1"/>
</dbReference>
<protein>
    <recommendedName>
        <fullName evidence="6">OmpR/PhoB-type domain-containing protein</fullName>
    </recommendedName>
</protein>
<evidence type="ECO:0000256" key="3">
    <source>
        <dbReference type="ARBA" id="ARBA00023125"/>
    </source>
</evidence>
<dbReference type="GO" id="GO:0006355">
    <property type="term" value="P:regulation of DNA-templated transcription"/>
    <property type="evidence" value="ECO:0007669"/>
    <property type="project" value="InterPro"/>
</dbReference>
<keyword evidence="4" id="KW-0804">Transcription</keyword>
<feature type="DNA-binding region" description="OmpR/PhoB-type" evidence="5">
    <location>
        <begin position="1"/>
        <end position="94"/>
    </location>
</feature>
<dbReference type="InterPro" id="IPR005158">
    <property type="entry name" value="BTAD"/>
</dbReference>
<comment type="caution">
    <text evidence="7">The sequence shown here is derived from an EMBL/GenBank/DDBJ whole genome shotgun (WGS) entry which is preliminary data.</text>
</comment>
<dbReference type="SMART" id="SM00862">
    <property type="entry name" value="Trans_reg_C"/>
    <property type="match status" value="1"/>
</dbReference>
<name>A0A8J3Z258_9ACTN</name>
<evidence type="ECO:0000313" key="7">
    <source>
        <dbReference type="EMBL" id="GIJ56056.1"/>
    </source>
</evidence>
<dbReference type="Gene3D" id="1.10.10.10">
    <property type="entry name" value="Winged helix-like DNA-binding domain superfamily/Winged helix DNA-binding domain"/>
    <property type="match status" value="1"/>
</dbReference>
<dbReference type="CDD" id="cd15831">
    <property type="entry name" value="BTAD"/>
    <property type="match status" value="1"/>
</dbReference>
<gene>
    <name evidence="7" type="ORF">Vau01_035720</name>
</gene>
<sequence length="256" mass="28644">MRFSVLGLVSLSDGTETVILPSSKPTSLLAALLLRPNQTVRAEYLQNVVWEGSPPSTAKATLQTYVLRLRRLFRNFGFADNVIETVPGGYRLPATAATLDLVEFRELVSRASLSGDPWAELDLLRRALALWQGTPLANIRSGLLQRDDLPGLTEEWLRAAERRFDLELDVGPHREVIAELRSAVRQHPGYERFWEQLIESLYRFGRQADALAEYGNVKRHLRDELGIDPGSGLQRLELAILRGEKVGSSSSLGDNR</sequence>
<dbReference type="SUPFAM" id="SSF46894">
    <property type="entry name" value="C-terminal effector domain of the bipartite response regulators"/>
    <property type="match status" value="1"/>
</dbReference>
<evidence type="ECO:0000256" key="5">
    <source>
        <dbReference type="PROSITE-ProRule" id="PRU01091"/>
    </source>
</evidence>
<evidence type="ECO:0000256" key="4">
    <source>
        <dbReference type="ARBA" id="ARBA00023163"/>
    </source>
</evidence>
<dbReference type="AlphaFoldDB" id="A0A8J3Z258"/>